<dbReference type="CDD" id="cd02440">
    <property type="entry name" value="AdoMet_MTases"/>
    <property type="match status" value="1"/>
</dbReference>
<sequence length="271" mass="31394">MAWQDEVTSMFSGRKDGKLWNDLYRSNPVTFEEHLFQSRRDFTVNYVLSHSTPASTIIDVGCGAAPVVSRLLANDRDCIGLDYSFDMLRFSRDVLNQSQQHNTALLQADCQALPFPDNHFDIIVCLGVISYIQDYQPALKELYRIIKPDGTLIISFRNTYNPVLFDPIIGLKTFVKWLLRKHEDDNSVGRFLKFKAVRSDIEREGFEYLAHTSIGMGPFRWNGKPIFSHRRSIKFDRAIDRFLKSVHLHSSLGKWLSDVSLWIYRKPNNNL</sequence>
<organism evidence="2 3">
    <name type="scientific">Marinimicrobium koreense</name>
    <dbReference type="NCBI Taxonomy" id="306545"/>
    <lineage>
        <taxon>Bacteria</taxon>
        <taxon>Pseudomonadati</taxon>
        <taxon>Pseudomonadota</taxon>
        <taxon>Gammaproteobacteria</taxon>
        <taxon>Cellvibrionales</taxon>
        <taxon>Cellvibrionaceae</taxon>
        <taxon>Marinimicrobium</taxon>
    </lineage>
</organism>
<dbReference type="Proteomes" id="UP000273643">
    <property type="component" value="Unassembled WGS sequence"/>
</dbReference>
<reference evidence="2 3" key="1">
    <citation type="submission" date="2018-11" db="EMBL/GenBank/DDBJ databases">
        <title>Genomic Encyclopedia of Type Strains, Phase IV (KMG-IV): sequencing the most valuable type-strain genomes for metagenomic binning, comparative biology and taxonomic classification.</title>
        <authorList>
            <person name="Goeker M."/>
        </authorList>
    </citation>
    <scope>NUCLEOTIDE SEQUENCE [LARGE SCALE GENOMIC DNA]</scope>
    <source>
        <strain evidence="2 3">DSM 16974</strain>
    </source>
</reference>
<dbReference type="SUPFAM" id="SSF53335">
    <property type="entry name" value="S-adenosyl-L-methionine-dependent methyltransferases"/>
    <property type="match status" value="1"/>
</dbReference>
<dbReference type="PANTHER" id="PTHR43591">
    <property type="entry name" value="METHYLTRANSFERASE"/>
    <property type="match status" value="1"/>
</dbReference>
<dbReference type="Gene3D" id="3.40.50.150">
    <property type="entry name" value="Vaccinia Virus protein VP39"/>
    <property type="match status" value="1"/>
</dbReference>
<proteinExistence type="predicted"/>
<dbReference type="Pfam" id="PF08241">
    <property type="entry name" value="Methyltransf_11"/>
    <property type="match status" value="1"/>
</dbReference>
<dbReference type="GO" id="GO:0032259">
    <property type="term" value="P:methylation"/>
    <property type="evidence" value="ECO:0007669"/>
    <property type="project" value="UniProtKB-KW"/>
</dbReference>
<feature type="domain" description="Methyltransferase type 11" evidence="1">
    <location>
        <begin position="58"/>
        <end position="154"/>
    </location>
</feature>
<keyword evidence="2" id="KW-0830">Ubiquinone</keyword>
<dbReference type="GO" id="GO:0008757">
    <property type="term" value="F:S-adenosylmethionine-dependent methyltransferase activity"/>
    <property type="evidence" value="ECO:0007669"/>
    <property type="project" value="InterPro"/>
</dbReference>
<dbReference type="InterPro" id="IPR029063">
    <property type="entry name" value="SAM-dependent_MTases_sf"/>
</dbReference>
<accession>A0A3N1NRP5</accession>
<evidence type="ECO:0000313" key="2">
    <source>
        <dbReference type="EMBL" id="ROQ18091.1"/>
    </source>
</evidence>
<keyword evidence="3" id="KW-1185">Reference proteome</keyword>
<dbReference type="EMBL" id="RJUK01000003">
    <property type="protein sequence ID" value="ROQ18091.1"/>
    <property type="molecule type" value="Genomic_DNA"/>
</dbReference>
<dbReference type="PANTHER" id="PTHR43591:SF24">
    <property type="entry name" value="2-METHOXY-6-POLYPRENYL-1,4-BENZOQUINOL METHYLASE, MITOCHONDRIAL"/>
    <property type="match status" value="1"/>
</dbReference>
<dbReference type="RefSeq" id="WP_170162965.1">
    <property type="nucleotide sequence ID" value="NZ_RJUK01000003.1"/>
</dbReference>
<evidence type="ECO:0000259" key="1">
    <source>
        <dbReference type="Pfam" id="PF08241"/>
    </source>
</evidence>
<evidence type="ECO:0000313" key="3">
    <source>
        <dbReference type="Proteomes" id="UP000273643"/>
    </source>
</evidence>
<keyword evidence="2" id="KW-0489">Methyltransferase</keyword>
<keyword evidence="2" id="KW-0808">Transferase</keyword>
<dbReference type="InterPro" id="IPR013216">
    <property type="entry name" value="Methyltransf_11"/>
</dbReference>
<name>A0A3N1NRP5_9GAMM</name>
<comment type="caution">
    <text evidence="2">The sequence shown here is derived from an EMBL/GenBank/DDBJ whole genome shotgun (WGS) entry which is preliminary data.</text>
</comment>
<protein>
    <submittedName>
        <fullName evidence="2">Ubiquinone/menaquinone biosynthesis C-methylase UbiE</fullName>
    </submittedName>
</protein>
<dbReference type="AlphaFoldDB" id="A0A3N1NRP5"/>
<gene>
    <name evidence="2" type="ORF">EDC38_3065</name>
</gene>